<accession>A0A3P3CZG1</accession>
<evidence type="ECO:0000313" key="2">
    <source>
        <dbReference type="Proteomes" id="UP000282125"/>
    </source>
</evidence>
<dbReference type="AlphaFoldDB" id="A0A3P3CZG1"/>
<proteinExistence type="predicted"/>
<gene>
    <name evidence="1" type="ORF">EG244_20025</name>
</gene>
<evidence type="ECO:0000313" key="1">
    <source>
        <dbReference type="EMBL" id="RRH67613.1"/>
    </source>
</evidence>
<evidence type="ECO:0008006" key="3">
    <source>
        <dbReference type="Google" id="ProtNLM"/>
    </source>
</evidence>
<protein>
    <recommendedName>
        <fullName evidence="3">Flagellar protein FlgN</fullName>
    </recommendedName>
</protein>
<keyword evidence="2" id="KW-1185">Reference proteome</keyword>
<comment type="caution">
    <text evidence="1">The sequence shown here is derived from an EMBL/GenBank/DDBJ whole genome shotgun (WGS) entry which is preliminary data.</text>
</comment>
<dbReference type="RefSeq" id="WP_124966906.1">
    <property type="nucleotide sequence ID" value="NZ_RRAZ01000080.1"/>
</dbReference>
<organism evidence="1 2">
    <name type="scientific">Falsigemmobacter faecalis</name>
    <dbReference type="NCBI Taxonomy" id="2488730"/>
    <lineage>
        <taxon>Bacteria</taxon>
        <taxon>Pseudomonadati</taxon>
        <taxon>Pseudomonadota</taxon>
        <taxon>Alphaproteobacteria</taxon>
        <taxon>Rhodobacterales</taxon>
        <taxon>Paracoccaceae</taxon>
        <taxon>Falsigemmobacter</taxon>
    </lineage>
</organism>
<name>A0A3P3CZG1_9RHOB</name>
<dbReference type="Proteomes" id="UP000282125">
    <property type="component" value="Unassembled WGS sequence"/>
</dbReference>
<sequence length="105" mass="11477">MLQNEALLTTLEDLRNAALEGRFEALETLLPDLTEQIGLCPQPPDPVILARARELIRLLAACGQGLSAARRRLCDLEQIRSGGGTYGVNGQRQRLSVPAAESRRL</sequence>
<reference evidence="1 2" key="1">
    <citation type="submission" date="2018-11" db="EMBL/GenBank/DDBJ databases">
        <title>Gemmobacter sp. nov., YIM 102744-1 draft genome.</title>
        <authorList>
            <person name="Li G."/>
            <person name="Jiang Y."/>
        </authorList>
    </citation>
    <scope>NUCLEOTIDE SEQUENCE [LARGE SCALE GENOMIC DNA]</scope>
    <source>
        <strain evidence="1 2">YIM 102744-1</strain>
    </source>
</reference>
<dbReference type="EMBL" id="RRAZ01000080">
    <property type="protein sequence ID" value="RRH67613.1"/>
    <property type="molecule type" value="Genomic_DNA"/>
</dbReference>